<dbReference type="AlphaFoldDB" id="W9GV90"/>
<dbReference type="EC" id="1.1.1.271" evidence="5"/>
<feature type="binding site" evidence="5">
    <location>
        <begin position="109"/>
        <end position="112"/>
    </location>
    <ligand>
        <name>NADP(+)</name>
        <dbReference type="ChEBI" id="CHEBI:58349"/>
    </ligand>
</feature>
<organism evidence="7 8">
    <name type="scientific">Skermanella stibiiresistens SB22</name>
    <dbReference type="NCBI Taxonomy" id="1385369"/>
    <lineage>
        <taxon>Bacteria</taxon>
        <taxon>Pseudomonadati</taxon>
        <taxon>Pseudomonadota</taxon>
        <taxon>Alphaproteobacteria</taxon>
        <taxon>Rhodospirillales</taxon>
        <taxon>Azospirillaceae</taxon>
        <taxon>Skermanella</taxon>
    </lineage>
</organism>
<dbReference type="PANTHER" id="PTHR43238:SF1">
    <property type="entry name" value="GDP-L-FUCOSE SYNTHASE"/>
    <property type="match status" value="1"/>
</dbReference>
<evidence type="ECO:0000256" key="3">
    <source>
        <dbReference type="ARBA" id="ARBA00023002"/>
    </source>
</evidence>
<feature type="site" description="Important for catalytic activity" evidence="5">
    <location>
        <position position="111"/>
    </location>
</feature>
<keyword evidence="2 5" id="KW-0521">NADP</keyword>
<feature type="binding site" evidence="5">
    <location>
        <position position="273"/>
    </location>
    <ligand>
        <name>substrate</name>
    </ligand>
</feature>
<evidence type="ECO:0000313" key="8">
    <source>
        <dbReference type="Proteomes" id="UP000019486"/>
    </source>
</evidence>
<keyword evidence="8" id="KW-1185">Reference proteome</keyword>
<dbReference type="HAMAP" id="MF_00956">
    <property type="entry name" value="GDP_fucose_synth"/>
    <property type="match status" value="1"/>
</dbReference>
<dbReference type="InterPro" id="IPR036291">
    <property type="entry name" value="NAD(P)-bd_dom_sf"/>
</dbReference>
<dbReference type="Gene3D" id="3.40.50.720">
    <property type="entry name" value="NAD(P)-binding Rossmann-like Domain"/>
    <property type="match status" value="1"/>
</dbReference>
<dbReference type="Pfam" id="PF01370">
    <property type="entry name" value="Epimerase"/>
    <property type="match status" value="1"/>
</dbReference>
<reference evidence="7 8" key="1">
    <citation type="submission" date="2013-08" db="EMBL/GenBank/DDBJ databases">
        <title>The genome sequence of Skermanella stibiiresistens.</title>
        <authorList>
            <person name="Zhu W."/>
            <person name="Wang G."/>
        </authorList>
    </citation>
    <scope>NUCLEOTIDE SEQUENCE [LARGE SCALE GENOMIC DNA]</scope>
    <source>
        <strain evidence="7 8">SB22</strain>
    </source>
</reference>
<dbReference type="UniPathway" id="UPA00128">
    <property type="reaction ID" value="UER00191"/>
</dbReference>
<dbReference type="GO" id="GO:0050577">
    <property type="term" value="F:GDP-L-fucose synthase activity"/>
    <property type="evidence" value="ECO:0007669"/>
    <property type="project" value="UniProtKB-UniRule"/>
</dbReference>
<comment type="caution">
    <text evidence="7">The sequence shown here is derived from an EMBL/GenBank/DDBJ whole genome shotgun (WGS) entry which is preliminary data.</text>
</comment>
<proteinExistence type="inferred from homology"/>
<accession>W9GV90</accession>
<comment type="function">
    <text evidence="5">Catalyzes the two-step NADP-dependent conversion of GDP-4-dehydro-6-deoxy-D-mannose to GDP-fucose, involving an epimerase and a reductase reaction.</text>
</comment>
<dbReference type="InterPro" id="IPR028614">
    <property type="entry name" value="GDP_fucose/colitose_synth"/>
</dbReference>
<dbReference type="SUPFAM" id="SSF51735">
    <property type="entry name" value="NAD(P)-binding Rossmann-fold domains"/>
    <property type="match status" value="1"/>
</dbReference>
<dbReference type="RefSeq" id="WP_051513082.1">
    <property type="nucleotide sequence ID" value="NZ_AVFL01000023.1"/>
</dbReference>
<feature type="binding site" evidence="5">
    <location>
        <position position="191"/>
    </location>
    <ligand>
        <name>substrate</name>
    </ligand>
</feature>
<keyword evidence="4 5" id="KW-0413">Isomerase</keyword>
<dbReference type="GO" id="GO:0042351">
    <property type="term" value="P:'de novo' GDP-L-fucose biosynthetic process"/>
    <property type="evidence" value="ECO:0007669"/>
    <property type="project" value="UniProtKB-UniRule"/>
</dbReference>
<evidence type="ECO:0000256" key="2">
    <source>
        <dbReference type="ARBA" id="ARBA00022857"/>
    </source>
</evidence>
<comment type="pathway">
    <text evidence="5">Nucleotide-sugar biosynthesis; GDP-L-fucose biosynthesis via de novo pathway; GDP-L-fucose from GDP-alpha-D-mannose: step 2/2.</text>
</comment>
<feature type="binding site" evidence="5">
    <location>
        <begin position="167"/>
        <end position="170"/>
    </location>
    <ligand>
        <name>NADP(+)</name>
        <dbReference type="ChEBI" id="CHEBI:58349"/>
    </ligand>
</feature>
<evidence type="ECO:0000256" key="4">
    <source>
        <dbReference type="ARBA" id="ARBA00023235"/>
    </source>
</evidence>
<dbReference type="PANTHER" id="PTHR43238">
    <property type="entry name" value="GDP-L-FUCOSE SYNTHASE"/>
    <property type="match status" value="1"/>
</dbReference>
<feature type="binding site" evidence="5">
    <location>
        <begin position="15"/>
        <end position="21"/>
    </location>
    <ligand>
        <name>NADP(+)</name>
        <dbReference type="ChEBI" id="CHEBI:58349"/>
    </ligand>
</feature>
<name>W9GV90_9PROT</name>
<feature type="binding site" evidence="5">
    <location>
        <position position="206"/>
    </location>
    <ligand>
        <name>substrate</name>
    </ligand>
</feature>
<comment type="catalytic activity">
    <reaction evidence="5">
        <text>GDP-beta-L-fucose + NADP(+) = GDP-4-dehydro-alpha-D-rhamnose + NADPH + H(+)</text>
        <dbReference type="Rhea" id="RHEA:18885"/>
        <dbReference type="ChEBI" id="CHEBI:15378"/>
        <dbReference type="ChEBI" id="CHEBI:57273"/>
        <dbReference type="ChEBI" id="CHEBI:57783"/>
        <dbReference type="ChEBI" id="CHEBI:57964"/>
        <dbReference type="ChEBI" id="CHEBI:58349"/>
        <dbReference type="EC" id="1.1.1.271"/>
    </reaction>
</comment>
<feature type="site" description="Important for catalytic activity" evidence="5">
    <location>
        <position position="113"/>
    </location>
</feature>
<feature type="binding site" evidence="5">
    <location>
        <position position="183"/>
    </location>
    <ligand>
        <name>NADP(+)</name>
        <dbReference type="ChEBI" id="CHEBI:58349"/>
    </ligand>
</feature>
<dbReference type="STRING" id="1385369.N825_09520"/>
<dbReference type="CDD" id="cd05239">
    <property type="entry name" value="GDP_FS_SDR_e"/>
    <property type="match status" value="1"/>
</dbReference>
<feature type="domain" description="NAD-dependent epimerase/dehydratase" evidence="6">
    <location>
        <begin position="12"/>
        <end position="241"/>
    </location>
</feature>
<feature type="active site" description="Proton donor/acceptor" evidence="5">
    <location>
        <position position="140"/>
    </location>
</feature>
<feature type="binding site" evidence="5">
    <location>
        <position position="144"/>
    </location>
    <ligand>
        <name>NADP(+)</name>
        <dbReference type="ChEBI" id="CHEBI:58349"/>
    </ligand>
</feature>
<protein>
    <recommendedName>
        <fullName evidence="5">GDP-L-fucose synthase</fullName>
        <ecNumber evidence="5">1.1.1.271</ecNumber>
    </recommendedName>
    <alternativeName>
        <fullName evidence="5">GDP-4-keto-6-deoxy-D-mannose-3,5-epimerase-4-reductase</fullName>
    </alternativeName>
</protein>
<dbReference type="Proteomes" id="UP000019486">
    <property type="component" value="Unassembled WGS sequence"/>
</dbReference>
<keyword evidence="5" id="KW-0511">Multifunctional enzyme</keyword>
<comment type="similarity">
    <text evidence="1 5">Belongs to the NAD(P)-dependent epimerase/dehydratase family. Fucose synthase subfamily.</text>
</comment>
<keyword evidence="3 5" id="KW-0560">Oxidoreductase</keyword>
<gene>
    <name evidence="5" type="primary">fcl</name>
    <name evidence="7" type="ORF">N825_09520</name>
</gene>
<evidence type="ECO:0000256" key="5">
    <source>
        <dbReference type="HAMAP-Rule" id="MF_00956"/>
    </source>
</evidence>
<feature type="binding site" evidence="5">
    <location>
        <position position="213"/>
    </location>
    <ligand>
        <name>substrate</name>
    </ligand>
</feature>
<dbReference type="GO" id="GO:0070401">
    <property type="term" value="F:NADP+ binding"/>
    <property type="evidence" value="ECO:0007669"/>
    <property type="project" value="UniProtKB-UniRule"/>
</dbReference>
<dbReference type="PATRIC" id="fig|1385369.3.peg.5211"/>
<dbReference type="InterPro" id="IPR001509">
    <property type="entry name" value="Epimerase_deHydtase"/>
</dbReference>
<evidence type="ECO:0000256" key="1">
    <source>
        <dbReference type="ARBA" id="ARBA00005959"/>
    </source>
</evidence>
<dbReference type="Gene3D" id="3.90.25.10">
    <property type="entry name" value="UDP-galactose 4-epimerase, domain 1"/>
    <property type="match status" value="1"/>
</dbReference>
<sequence>MGEFDLAGRRVWVAGHRGMAGSAIVRRLATEDCEVLTVGREEVDLRDPEPLDAWMARRRPDVVFMAAGTVGGILANDSRPAEFIRDNVMIQGNVIHAAWRHGVAKMLLLGSSCIYPKLAVQPISEEALLTGPLEPTNQWYAVAKIAGVTMAQAYRAQYGCDFITAMPTNLYGPGDNFNLDAAHVLPALIRRTHEAKVTGAAALTVWGSGAPQREFLHVDDLADAAVHLIKVHGTAEPVNIGTGTDLSIRDLAELIRGIVGFEGELRFDETKPDGTPRKLLDVGRLTRLGWTARIGLADGVARTYRWFLENLDRLRR</sequence>
<dbReference type="GO" id="GO:0016853">
    <property type="term" value="F:isomerase activity"/>
    <property type="evidence" value="ECO:0007669"/>
    <property type="project" value="UniProtKB-KW"/>
</dbReference>
<evidence type="ECO:0000259" key="6">
    <source>
        <dbReference type="Pfam" id="PF01370"/>
    </source>
</evidence>
<evidence type="ECO:0000313" key="7">
    <source>
        <dbReference type="EMBL" id="EWY37810.1"/>
    </source>
</evidence>
<dbReference type="EMBL" id="AVFL01000023">
    <property type="protein sequence ID" value="EWY37810.1"/>
    <property type="molecule type" value="Genomic_DNA"/>
</dbReference>